<keyword evidence="4" id="KW-0406">Ion transport</keyword>
<feature type="compositionally biased region" description="Polar residues" evidence="12">
    <location>
        <begin position="223"/>
        <end position="236"/>
    </location>
</feature>
<evidence type="ECO:0000259" key="13">
    <source>
        <dbReference type="SMART" id="SM00965"/>
    </source>
</evidence>
<keyword evidence="4" id="KW-0410">Iron transport</keyword>
<sequence length="893" mass="95820">MCELFFEELRRRRVFPSRARIRAVPNRGPSMTAARKFTASARRALLCSTALALGLAFGIPAPAAAASQERTASYDIQNQSLGVALREFGRLSGVQIIFSEDLVRGRTAPALRGDFAASEALDRLLAGSGLVAQRTPTGAVMIVRAGDRLQVEGATFLPDQATTVDEILVTGSRIRGAPPSAPVIRLTQDEMRNAGNANLGDAIRDLPQNFSGGQNPAVGPGSGSESGNANSTSQVNLRGLGPDATLTLLNGRRLSYSGVRQGVDITAIPLAAVERVEIVADGSSALYGSDAVGGVVNVILRRDFDGVSASARFGASTDGGNVQEQYTLAAGRIWDGGGLIATVNYEDATAITARQRSYTDRLQESQIIYPPIEAWGGILSGHQRLGSFADFRVDALYNRRDSFAGTPLGPTEDYDYFGSTVDMSLTSYLLSPSVAFDLPSGWRGELSIVHGRDTTDQTAAVYIGGALAQGIEGRFDNATRVYEATAEGPIFSAPGGNVRLAVGAGYREIEFESFSSSNPVIQANQNARFAYGEIHFPIVRQLALTTAVRYEDYEDLGDVVVPKIGLTFAPNPDWDFKASWGESFKTPTLNRQYMNEGATLVRASAAGGQGYDPDNLVLVRSGGNPDLDPERATTWSVTAVWHPQRLPGLDIGVSYFDVEYKDRVVVAVTSTPGALSNPLYASFITLNPSEAQLQEIIAGLTGTFTNNTGVPYTPENVVAVLDRRFQNVAEQRVQGVDASFAYTFDAGRYGSVATVAGGTYLTSDQIILPGQPSVDLSGTVFNPPRFRGRIGLAWSNGDFVLSPQLNYSGRLTDRRFATPEKLSSQVTYDLTARYRLRTLLPGDGDLEIAASVLNITNEAPEPIRTTLANDVPYESTNYSPRGRYVGITLTGRW</sequence>
<dbReference type="SMART" id="SM00965">
    <property type="entry name" value="STN"/>
    <property type="match status" value="1"/>
</dbReference>
<dbReference type="SUPFAM" id="SSF56935">
    <property type="entry name" value="Porins"/>
    <property type="match status" value="1"/>
</dbReference>
<dbReference type="CDD" id="cd01347">
    <property type="entry name" value="ligand_gated_channel"/>
    <property type="match status" value="1"/>
</dbReference>
<keyword evidence="2 10" id="KW-0813">Transport</keyword>
<evidence type="ECO:0000256" key="10">
    <source>
        <dbReference type="PROSITE-ProRule" id="PRU01360"/>
    </source>
</evidence>
<dbReference type="Gene3D" id="2.40.170.20">
    <property type="entry name" value="TonB-dependent receptor, beta-barrel domain"/>
    <property type="match status" value="1"/>
</dbReference>
<reference evidence="15" key="1">
    <citation type="journal article" date="2013" name="Genome Announc.">
        <title>Draft Genome Sequence of the Dimorphic Prosthecate Bacterium Brevundimonas abyssalis TAR-001T.</title>
        <authorList>
            <person name="Tsubouchi T."/>
            <person name="Nishi S."/>
            <person name="Usui K."/>
            <person name="Shimane Y."/>
            <person name="Takaki Y."/>
            <person name="Maruyama T."/>
            <person name="Hatada Y."/>
        </authorList>
    </citation>
    <scope>NUCLEOTIDE SEQUENCE [LARGE SCALE GENOMIC DNA]</scope>
    <source>
        <strain evidence="15">TAR-001</strain>
    </source>
</reference>
<keyword evidence="15" id="KW-1185">Reference proteome</keyword>
<name>A0A8E0KM61_9CAUL</name>
<protein>
    <submittedName>
        <fullName evidence="14">TonB-dependent receptor</fullName>
    </submittedName>
</protein>
<keyword evidence="9 10" id="KW-0998">Cell outer membrane</keyword>
<evidence type="ECO:0000256" key="9">
    <source>
        <dbReference type="ARBA" id="ARBA00023237"/>
    </source>
</evidence>
<dbReference type="Proteomes" id="UP000016569">
    <property type="component" value="Unassembled WGS sequence"/>
</dbReference>
<evidence type="ECO:0000256" key="3">
    <source>
        <dbReference type="ARBA" id="ARBA00022452"/>
    </source>
</evidence>
<keyword evidence="6" id="KW-0408">Iron</keyword>
<evidence type="ECO:0000256" key="7">
    <source>
        <dbReference type="ARBA" id="ARBA00023077"/>
    </source>
</evidence>
<dbReference type="Pfam" id="PF07660">
    <property type="entry name" value="STN"/>
    <property type="match status" value="1"/>
</dbReference>
<evidence type="ECO:0000256" key="11">
    <source>
        <dbReference type="RuleBase" id="RU003357"/>
    </source>
</evidence>
<feature type="region of interest" description="Disordered" evidence="12">
    <location>
        <begin position="206"/>
        <end position="237"/>
    </location>
</feature>
<comment type="caution">
    <text evidence="14">The sequence shown here is derived from an EMBL/GenBank/DDBJ whole genome shotgun (WGS) entry which is preliminary data.</text>
</comment>
<proteinExistence type="inferred from homology"/>
<evidence type="ECO:0000313" key="14">
    <source>
        <dbReference type="EMBL" id="GAD58267.1"/>
    </source>
</evidence>
<dbReference type="InterPro" id="IPR012910">
    <property type="entry name" value="Plug_dom"/>
</dbReference>
<dbReference type="AlphaFoldDB" id="A0A8E0KM61"/>
<dbReference type="Pfam" id="PF07715">
    <property type="entry name" value="Plug"/>
    <property type="match status" value="1"/>
</dbReference>
<dbReference type="PANTHER" id="PTHR47234">
    <property type="match status" value="1"/>
</dbReference>
<evidence type="ECO:0000256" key="2">
    <source>
        <dbReference type="ARBA" id="ARBA00022448"/>
    </source>
</evidence>
<evidence type="ECO:0000256" key="5">
    <source>
        <dbReference type="ARBA" id="ARBA00022692"/>
    </source>
</evidence>
<feature type="domain" description="Secretin/TonB short N-terminal" evidence="13">
    <location>
        <begin position="94"/>
        <end position="145"/>
    </location>
</feature>
<comment type="similarity">
    <text evidence="10 11">Belongs to the TonB-dependent receptor family.</text>
</comment>
<dbReference type="EMBL" id="BATC01000005">
    <property type="protein sequence ID" value="GAD58267.1"/>
    <property type="molecule type" value="Genomic_DNA"/>
</dbReference>
<dbReference type="GO" id="GO:0009279">
    <property type="term" value="C:cell outer membrane"/>
    <property type="evidence" value="ECO:0007669"/>
    <property type="project" value="UniProtKB-SubCell"/>
</dbReference>
<evidence type="ECO:0000256" key="8">
    <source>
        <dbReference type="ARBA" id="ARBA00023136"/>
    </source>
</evidence>
<dbReference type="Gene3D" id="3.55.50.30">
    <property type="match status" value="1"/>
</dbReference>
<dbReference type="InterPro" id="IPR036942">
    <property type="entry name" value="Beta-barrel_TonB_sf"/>
</dbReference>
<keyword evidence="14" id="KW-0675">Receptor</keyword>
<keyword evidence="3 10" id="KW-1134">Transmembrane beta strand</keyword>
<dbReference type="PANTHER" id="PTHR47234:SF3">
    <property type="entry name" value="SECRETIN_TONB SHORT N-TERMINAL DOMAIN-CONTAINING PROTEIN"/>
    <property type="match status" value="1"/>
</dbReference>
<dbReference type="Pfam" id="PF00593">
    <property type="entry name" value="TonB_dep_Rec_b-barrel"/>
    <property type="match status" value="1"/>
</dbReference>
<gene>
    <name evidence="14" type="ORF">MBEBAB_0517</name>
</gene>
<comment type="subcellular location">
    <subcellularLocation>
        <location evidence="1 10">Cell outer membrane</location>
        <topology evidence="1 10">Multi-pass membrane protein</topology>
    </subcellularLocation>
</comment>
<dbReference type="PROSITE" id="PS52016">
    <property type="entry name" value="TONB_DEPENDENT_REC_3"/>
    <property type="match status" value="1"/>
</dbReference>
<dbReference type="InterPro" id="IPR011662">
    <property type="entry name" value="Secretin/TonB_short_N"/>
</dbReference>
<evidence type="ECO:0000256" key="12">
    <source>
        <dbReference type="SAM" id="MobiDB-lite"/>
    </source>
</evidence>
<dbReference type="Gene3D" id="2.170.130.10">
    <property type="entry name" value="TonB-dependent receptor, plug domain"/>
    <property type="match status" value="1"/>
</dbReference>
<accession>A0A8E0KM61</accession>
<dbReference type="InterPro" id="IPR039426">
    <property type="entry name" value="TonB-dep_rcpt-like"/>
</dbReference>
<evidence type="ECO:0000313" key="15">
    <source>
        <dbReference type="Proteomes" id="UP000016569"/>
    </source>
</evidence>
<dbReference type="GO" id="GO:0006826">
    <property type="term" value="P:iron ion transport"/>
    <property type="evidence" value="ECO:0007669"/>
    <property type="project" value="UniProtKB-KW"/>
</dbReference>
<keyword evidence="5 10" id="KW-0812">Transmembrane</keyword>
<keyword evidence="8 10" id="KW-0472">Membrane</keyword>
<organism evidence="14 15">
    <name type="scientific">Brevundimonas abyssalis TAR-001</name>
    <dbReference type="NCBI Taxonomy" id="1391729"/>
    <lineage>
        <taxon>Bacteria</taxon>
        <taxon>Pseudomonadati</taxon>
        <taxon>Pseudomonadota</taxon>
        <taxon>Alphaproteobacteria</taxon>
        <taxon>Caulobacterales</taxon>
        <taxon>Caulobacteraceae</taxon>
        <taxon>Brevundimonas</taxon>
    </lineage>
</organism>
<dbReference type="InterPro" id="IPR037066">
    <property type="entry name" value="Plug_dom_sf"/>
</dbReference>
<evidence type="ECO:0000256" key="1">
    <source>
        <dbReference type="ARBA" id="ARBA00004571"/>
    </source>
</evidence>
<evidence type="ECO:0000256" key="4">
    <source>
        <dbReference type="ARBA" id="ARBA00022496"/>
    </source>
</evidence>
<dbReference type="InterPro" id="IPR000531">
    <property type="entry name" value="Beta-barrel_TonB"/>
</dbReference>
<keyword evidence="7 11" id="KW-0798">TonB box</keyword>
<evidence type="ECO:0000256" key="6">
    <source>
        <dbReference type="ARBA" id="ARBA00023004"/>
    </source>
</evidence>